<dbReference type="Proteomes" id="UP000275078">
    <property type="component" value="Unassembled WGS sequence"/>
</dbReference>
<dbReference type="GO" id="GO:0005740">
    <property type="term" value="C:mitochondrial envelope"/>
    <property type="evidence" value="ECO:0007669"/>
    <property type="project" value="TreeGrafter"/>
</dbReference>
<dbReference type="OrthoDB" id="10249045at2759"/>
<feature type="region of interest" description="Disordered" evidence="1">
    <location>
        <begin position="31"/>
        <end position="97"/>
    </location>
</feature>
<dbReference type="PANTHER" id="PTHR31014">
    <property type="entry name" value="MITOCHONDRIAL TRANSLATION SYSTEM COMPONENT PET127-RELATED"/>
    <property type="match status" value="1"/>
</dbReference>
<dbReference type="AlphaFoldDB" id="A0A3N4ICM2"/>
<dbReference type="PANTHER" id="PTHR31014:SF0">
    <property type="entry name" value="MITOCHONDRIAL TRANSLATION SYSTEM COMPONENT PET127-RELATED"/>
    <property type="match status" value="1"/>
</dbReference>
<dbReference type="GO" id="GO:0000964">
    <property type="term" value="P:mitochondrial RNA 5'-end processing"/>
    <property type="evidence" value="ECO:0007669"/>
    <property type="project" value="TreeGrafter"/>
</dbReference>
<feature type="compositionally biased region" description="Basic and acidic residues" evidence="1">
    <location>
        <begin position="79"/>
        <end position="97"/>
    </location>
</feature>
<sequence>MLRHIASKVASAPSTPSYVCLFCAGRKPVAPSRLYTTSTPLRKTFDTAKSESKGDNKSEAAGRESGSKSGSKDRRRKPGKDGKEGLSKNDIRKLEKKEKKKFYEREAKNKLNLAEGAKSLRGDGKPIPKPPKSRVLEATQRKRREIKQKEVKKKRTVVEGAKIATETLELKPIIIEGQRPVPRLSHGLDRVIFSGGVYQLQDPRTKVYNFDPYLQDILPVTDFDFDAVGRYITSSKDNTLTGLAKKLEKKYVGSTSSMSGVLSHFHYLISNWRALNLGMLSHDFPVQSKTFTRFTRAPNAIFLRYKEDEDVYAIDADKEFDTDSVLSLLGRSMEKLLTIPPEKFEKYKKENSHVLTEEDRNVPDTYNYTTLGDFLMRSQLDAYDPRLPGTGMFDLKTRACAGVRADVENFHMYSGYQIVRQKGAWFSYEREYYDMIRAAFMKYTLQARMGRMDGMFVAFHNTERIFGFQYVPLSEMDAAIHGTPEVGDGEFKLSVKLLGDILTLARSRYPKTSLRLHFETREIADPQMDVYIEPMTEEAIKDIQDKKRQDIENFLEQVALKNREAEVVFGKRPSERRAKSEEDAGKKDEVLANIKEANSILENKMRADREAYKREFSAEMEENATSELLALSITTKSFVNGKEVPRVHALAKQDKWELEYKIQESTDLEDAWRRYRNCKKRRREAGLASNLTPTEKEYNFYLKSMRKLSEQGRRMLNQSLDEEAKKGEKLVWKHEEHNAQA</sequence>
<protein>
    <submittedName>
        <fullName evidence="2">Pet127-domain-containing protein</fullName>
    </submittedName>
</protein>
<accession>A0A3N4ICM2</accession>
<evidence type="ECO:0000313" key="2">
    <source>
        <dbReference type="EMBL" id="RPA83863.1"/>
    </source>
</evidence>
<evidence type="ECO:0000256" key="1">
    <source>
        <dbReference type="SAM" id="MobiDB-lite"/>
    </source>
</evidence>
<keyword evidence="3" id="KW-1185">Reference proteome</keyword>
<feature type="compositionally biased region" description="Basic and acidic residues" evidence="1">
    <location>
        <begin position="43"/>
        <end position="72"/>
    </location>
</feature>
<dbReference type="InterPro" id="IPR013943">
    <property type="entry name" value="Pet127"/>
</dbReference>
<evidence type="ECO:0000313" key="3">
    <source>
        <dbReference type="Proteomes" id="UP000275078"/>
    </source>
</evidence>
<proteinExistence type="predicted"/>
<gene>
    <name evidence="2" type="ORF">BJ508DRAFT_317708</name>
</gene>
<reference evidence="2 3" key="1">
    <citation type="journal article" date="2018" name="Nat. Ecol. Evol.">
        <title>Pezizomycetes genomes reveal the molecular basis of ectomycorrhizal truffle lifestyle.</title>
        <authorList>
            <person name="Murat C."/>
            <person name="Payen T."/>
            <person name="Noel B."/>
            <person name="Kuo A."/>
            <person name="Morin E."/>
            <person name="Chen J."/>
            <person name="Kohler A."/>
            <person name="Krizsan K."/>
            <person name="Balestrini R."/>
            <person name="Da Silva C."/>
            <person name="Montanini B."/>
            <person name="Hainaut M."/>
            <person name="Levati E."/>
            <person name="Barry K.W."/>
            <person name="Belfiori B."/>
            <person name="Cichocki N."/>
            <person name="Clum A."/>
            <person name="Dockter R.B."/>
            <person name="Fauchery L."/>
            <person name="Guy J."/>
            <person name="Iotti M."/>
            <person name="Le Tacon F."/>
            <person name="Lindquist E.A."/>
            <person name="Lipzen A."/>
            <person name="Malagnac F."/>
            <person name="Mello A."/>
            <person name="Molinier V."/>
            <person name="Miyauchi S."/>
            <person name="Poulain J."/>
            <person name="Riccioni C."/>
            <person name="Rubini A."/>
            <person name="Sitrit Y."/>
            <person name="Splivallo R."/>
            <person name="Traeger S."/>
            <person name="Wang M."/>
            <person name="Zifcakova L."/>
            <person name="Wipf D."/>
            <person name="Zambonelli A."/>
            <person name="Paolocci F."/>
            <person name="Nowrousian M."/>
            <person name="Ottonello S."/>
            <person name="Baldrian P."/>
            <person name="Spatafora J.W."/>
            <person name="Henrissat B."/>
            <person name="Nagy L.G."/>
            <person name="Aury J.M."/>
            <person name="Wincker P."/>
            <person name="Grigoriev I.V."/>
            <person name="Bonfante P."/>
            <person name="Martin F.M."/>
        </authorList>
    </citation>
    <scope>NUCLEOTIDE SEQUENCE [LARGE SCALE GENOMIC DNA]</scope>
    <source>
        <strain evidence="2 3">RN42</strain>
    </source>
</reference>
<name>A0A3N4ICM2_ASCIM</name>
<dbReference type="Pfam" id="PF08634">
    <property type="entry name" value="Pet127"/>
    <property type="match status" value="1"/>
</dbReference>
<feature type="region of interest" description="Disordered" evidence="1">
    <location>
        <begin position="113"/>
        <end position="141"/>
    </location>
</feature>
<dbReference type="EMBL" id="ML119662">
    <property type="protein sequence ID" value="RPA83863.1"/>
    <property type="molecule type" value="Genomic_DNA"/>
</dbReference>
<organism evidence="2 3">
    <name type="scientific">Ascobolus immersus RN42</name>
    <dbReference type="NCBI Taxonomy" id="1160509"/>
    <lineage>
        <taxon>Eukaryota</taxon>
        <taxon>Fungi</taxon>
        <taxon>Dikarya</taxon>
        <taxon>Ascomycota</taxon>
        <taxon>Pezizomycotina</taxon>
        <taxon>Pezizomycetes</taxon>
        <taxon>Pezizales</taxon>
        <taxon>Ascobolaceae</taxon>
        <taxon>Ascobolus</taxon>
    </lineage>
</organism>
<dbReference type="STRING" id="1160509.A0A3N4ICM2"/>